<dbReference type="GO" id="GO:0006879">
    <property type="term" value="P:intracellular iron ion homeostasis"/>
    <property type="evidence" value="ECO:0007669"/>
    <property type="project" value="InterPro"/>
</dbReference>
<protein>
    <submittedName>
        <fullName evidence="3">Uncharacterized protein</fullName>
    </submittedName>
</protein>
<dbReference type="GO" id="GO:0008199">
    <property type="term" value="F:ferric iron binding"/>
    <property type="evidence" value="ECO:0007669"/>
    <property type="project" value="InterPro"/>
</dbReference>
<proteinExistence type="predicted"/>
<evidence type="ECO:0000313" key="4">
    <source>
        <dbReference type="Proteomes" id="UP000092124"/>
    </source>
</evidence>
<dbReference type="Proteomes" id="UP000092124">
    <property type="component" value="Unassembled WGS sequence"/>
</dbReference>
<name>A0A1A6HVV3_NEOLE</name>
<dbReference type="EMBL" id="LZPO01008076">
    <property type="protein sequence ID" value="OBS82349.1"/>
    <property type="molecule type" value="Genomic_DNA"/>
</dbReference>
<evidence type="ECO:0000256" key="2">
    <source>
        <dbReference type="SAM" id="MobiDB-lite"/>
    </source>
</evidence>
<dbReference type="GO" id="GO:0006826">
    <property type="term" value="P:iron ion transport"/>
    <property type="evidence" value="ECO:0007669"/>
    <property type="project" value="InterPro"/>
</dbReference>
<dbReference type="SUPFAM" id="SSF47240">
    <property type="entry name" value="Ferritin-like"/>
    <property type="match status" value="1"/>
</dbReference>
<feature type="compositionally biased region" description="Polar residues" evidence="2">
    <location>
        <begin position="29"/>
        <end position="38"/>
    </location>
</feature>
<gene>
    <name evidence="3" type="ORF">A6R68_23661</name>
</gene>
<dbReference type="InterPro" id="IPR001519">
    <property type="entry name" value="Ferritin"/>
</dbReference>
<dbReference type="PANTHER" id="PTHR11431">
    <property type="entry name" value="FERRITIN"/>
    <property type="match status" value="1"/>
</dbReference>
<dbReference type="PANTHER" id="PTHR11431:SF47">
    <property type="entry name" value="FERRITIN LIGHT CHAIN"/>
    <property type="match status" value="1"/>
</dbReference>
<dbReference type="InterPro" id="IPR009078">
    <property type="entry name" value="Ferritin-like_SF"/>
</dbReference>
<dbReference type="AlphaFoldDB" id="A0A1A6HVV3"/>
<dbReference type="STRING" id="56216.A0A1A6HVV3"/>
<sequence>MEKQEQALLSLGNSDNAQDPFPKKGSVSLDGNASSTVPGSRAPPPDFLFTLPVQAPPPDFLLTLPVQAPPDLTSHHRLFTVSSILRIAMTSQVRQNYSTQVEAAMNRLVNLYLWASYTYLSLGYYSDWDDVRLYDAGELVHTLIQP</sequence>
<feature type="non-terminal residue" evidence="3">
    <location>
        <position position="146"/>
    </location>
</feature>
<feature type="region of interest" description="Disordered" evidence="2">
    <location>
        <begin position="1"/>
        <end position="43"/>
    </location>
</feature>
<keyword evidence="4" id="KW-1185">Reference proteome</keyword>
<accession>A0A1A6HVV3</accession>
<dbReference type="GO" id="GO:0008198">
    <property type="term" value="F:ferrous iron binding"/>
    <property type="evidence" value="ECO:0007669"/>
    <property type="project" value="TreeGrafter"/>
</dbReference>
<organism evidence="3 4">
    <name type="scientific">Neotoma lepida</name>
    <name type="common">Desert woodrat</name>
    <dbReference type="NCBI Taxonomy" id="56216"/>
    <lineage>
        <taxon>Eukaryota</taxon>
        <taxon>Metazoa</taxon>
        <taxon>Chordata</taxon>
        <taxon>Craniata</taxon>
        <taxon>Vertebrata</taxon>
        <taxon>Euteleostomi</taxon>
        <taxon>Mammalia</taxon>
        <taxon>Eutheria</taxon>
        <taxon>Euarchontoglires</taxon>
        <taxon>Glires</taxon>
        <taxon>Rodentia</taxon>
        <taxon>Myomorpha</taxon>
        <taxon>Muroidea</taxon>
        <taxon>Cricetidae</taxon>
        <taxon>Neotominae</taxon>
        <taxon>Neotoma</taxon>
    </lineage>
</organism>
<dbReference type="OrthoDB" id="186462at2759"/>
<evidence type="ECO:0000313" key="3">
    <source>
        <dbReference type="EMBL" id="OBS82349.1"/>
    </source>
</evidence>
<comment type="caution">
    <text evidence="3">The sequence shown here is derived from an EMBL/GenBank/DDBJ whole genome shotgun (WGS) entry which is preliminary data.</text>
</comment>
<evidence type="ECO:0000256" key="1">
    <source>
        <dbReference type="ARBA" id="ARBA00044942"/>
    </source>
</evidence>
<dbReference type="GO" id="GO:0044754">
    <property type="term" value="C:autolysosome"/>
    <property type="evidence" value="ECO:0007669"/>
    <property type="project" value="UniProtKB-SubCell"/>
</dbReference>
<comment type="subcellular location">
    <subcellularLocation>
        <location evidence="1">Autolysosome</location>
    </subcellularLocation>
</comment>
<dbReference type="InterPro" id="IPR012347">
    <property type="entry name" value="Ferritin-like"/>
</dbReference>
<dbReference type="Gene3D" id="1.20.1260.10">
    <property type="match status" value="1"/>
</dbReference>
<reference evidence="3 4" key="1">
    <citation type="submission" date="2016-06" db="EMBL/GenBank/DDBJ databases">
        <title>The Draft Genome Sequence and Annotation of the Desert Woodrat Neotoma lepida.</title>
        <authorList>
            <person name="Campbell M."/>
            <person name="Oakeson K.F."/>
            <person name="Yandell M."/>
            <person name="Halpert J.R."/>
            <person name="Dearing D."/>
        </authorList>
    </citation>
    <scope>NUCLEOTIDE SEQUENCE [LARGE SCALE GENOMIC DNA]</scope>
    <source>
        <strain evidence="3">417</strain>
        <tissue evidence="3">Liver</tissue>
    </source>
</reference>